<dbReference type="OrthoDB" id="10060824at2759"/>
<evidence type="ECO:0000313" key="7">
    <source>
        <dbReference type="EMBL" id="KAF8567948.1"/>
    </source>
</evidence>
<dbReference type="GO" id="GO:0005929">
    <property type="term" value="C:cilium"/>
    <property type="evidence" value="ECO:0007669"/>
    <property type="project" value="UniProtKB-SubCell"/>
</dbReference>
<accession>A0A8T0DLS4</accession>
<keyword evidence="8" id="KW-1185">Reference proteome</keyword>
<evidence type="ECO:0000313" key="8">
    <source>
        <dbReference type="Proteomes" id="UP000699462"/>
    </source>
</evidence>
<dbReference type="InterPro" id="IPR013783">
    <property type="entry name" value="Ig-like_fold"/>
</dbReference>
<keyword evidence="5" id="KW-0966">Cell projection</keyword>
<dbReference type="Proteomes" id="UP000699462">
    <property type="component" value="Unassembled WGS sequence"/>
</dbReference>
<dbReference type="PANTHER" id="PTHR45912">
    <property type="entry name" value="CILIA- AND FLAGELLA-ASSOCIATED PROTEIN 47"/>
    <property type="match status" value="1"/>
</dbReference>
<reference evidence="7 8" key="1">
    <citation type="submission" date="2019-07" db="EMBL/GenBank/DDBJ databases">
        <title>Annotation for the trematode Paragonimus westermani.</title>
        <authorList>
            <person name="Choi Y.-J."/>
        </authorList>
    </citation>
    <scope>NUCLEOTIDE SEQUENCE [LARGE SCALE GENOMIC DNA]</scope>
    <source>
        <strain evidence="7">180907_Pwestermani</strain>
    </source>
</reference>
<evidence type="ECO:0000256" key="3">
    <source>
        <dbReference type="ARBA" id="ARBA00022490"/>
    </source>
</evidence>
<evidence type="ECO:0000256" key="4">
    <source>
        <dbReference type="ARBA" id="ARBA00023069"/>
    </source>
</evidence>
<dbReference type="Pfam" id="PF22544">
    <property type="entry name" value="HYDIN_VesB_CFA65-like_Ig"/>
    <property type="match status" value="1"/>
</dbReference>
<comment type="subcellular location">
    <subcellularLocation>
        <location evidence="1">Cell projection</location>
        <location evidence="1">Cilium</location>
    </subcellularLocation>
    <subcellularLocation>
        <location evidence="2">Cytoplasm</location>
    </subcellularLocation>
</comment>
<evidence type="ECO:0000256" key="2">
    <source>
        <dbReference type="ARBA" id="ARBA00004496"/>
    </source>
</evidence>
<sequence>MIFPNLLEASKQEDSTHSQPDAKYTDLLDSLIEISPDHGHLNAFDTTPINFHLRPRWKTPKLGFLSYPELPPVKPYSMYLLIKKVEIGAADESIGKDTDDSKLSKEDSSQIYDGPQNLEVIVTGTLVPVQLAIKPAAEDLQPDVNSNPRITSHKSLSSTIHDIQGDMFVAKLPGNRLMIDYGQCKAGASRQMEFRLLNQAKELPIRYTMPRVAHFIPRPASGVIKPNSQVKISVEFMPKQYGYFETDQDVLVLGISTDPHTCKKNDRHVIYKTSLVFRGACVSEKIPPSVRFNPGIVPLIVNEVGIGTDLVKYGSKIACPRMALIGQTGAQSVLGLPAHVQKDWRAFLEQLKAQPSNHELAQWIAFPNDRTASIRPCDKSKPFR</sequence>
<dbReference type="Gene3D" id="2.60.40.10">
    <property type="entry name" value="Immunoglobulins"/>
    <property type="match status" value="1"/>
</dbReference>
<dbReference type="AlphaFoldDB" id="A0A8T0DLS4"/>
<evidence type="ECO:0000256" key="1">
    <source>
        <dbReference type="ARBA" id="ARBA00004138"/>
    </source>
</evidence>
<evidence type="ECO:0000256" key="5">
    <source>
        <dbReference type="ARBA" id="ARBA00023273"/>
    </source>
</evidence>
<dbReference type="EMBL" id="JTDF01003249">
    <property type="protein sequence ID" value="KAF8567948.1"/>
    <property type="molecule type" value="Genomic_DNA"/>
</dbReference>
<comment type="caution">
    <text evidence="7">The sequence shown here is derived from an EMBL/GenBank/DDBJ whole genome shotgun (WGS) entry which is preliminary data.</text>
</comment>
<gene>
    <name evidence="7" type="ORF">P879_04449</name>
</gene>
<dbReference type="GO" id="GO:0060271">
    <property type="term" value="P:cilium assembly"/>
    <property type="evidence" value="ECO:0007669"/>
    <property type="project" value="TreeGrafter"/>
</dbReference>
<feature type="domain" description="HYDIN/VesB/CFA65-like Ig-like" evidence="6">
    <location>
        <begin position="178"/>
        <end position="247"/>
    </location>
</feature>
<protein>
    <recommendedName>
        <fullName evidence="6">HYDIN/VesB/CFA65-like Ig-like domain-containing protein</fullName>
    </recommendedName>
</protein>
<dbReference type="GO" id="GO:0005737">
    <property type="term" value="C:cytoplasm"/>
    <property type="evidence" value="ECO:0007669"/>
    <property type="project" value="UniProtKB-SubCell"/>
</dbReference>
<keyword evidence="3" id="KW-0963">Cytoplasm</keyword>
<dbReference type="InterPro" id="IPR053879">
    <property type="entry name" value="HYDIN_VesB_CFA65-like_Ig"/>
</dbReference>
<dbReference type="PANTHER" id="PTHR45912:SF3">
    <property type="entry name" value="CILIA- AND FLAGELLA-ASSOCIATED PROTEIN 47"/>
    <property type="match status" value="1"/>
</dbReference>
<keyword evidence="4" id="KW-0969">Cilium</keyword>
<evidence type="ECO:0000259" key="6">
    <source>
        <dbReference type="Pfam" id="PF22544"/>
    </source>
</evidence>
<organism evidence="7 8">
    <name type="scientific">Paragonimus westermani</name>
    <dbReference type="NCBI Taxonomy" id="34504"/>
    <lineage>
        <taxon>Eukaryota</taxon>
        <taxon>Metazoa</taxon>
        <taxon>Spiralia</taxon>
        <taxon>Lophotrochozoa</taxon>
        <taxon>Platyhelminthes</taxon>
        <taxon>Trematoda</taxon>
        <taxon>Digenea</taxon>
        <taxon>Plagiorchiida</taxon>
        <taxon>Troglotremata</taxon>
        <taxon>Troglotrematidae</taxon>
        <taxon>Paragonimus</taxon>
    </lineage>
</organism>
<proteinExistence type="predicted"/>
<name>A0A8T0DLS4_9TREM</name>